<protein>
    <submittedName>
        <fullName evidence="1">Uncharacterized protein</fullName>
    </submittedName>
</protein>
<reference evidence="1 2" key="1">
    <citation type="submission" date="2007-08" db="EMBL/GenBank/DDBJ databases">
        <authorList>
            <consortium name="The Citrobacter koseri Genome Sequencing Project"/>
            <person name="McClelland M."/>
            <person name="Sanderson E.K."/>
            <person name="Porwollik S."/>
            <person name="Spieth J."/>
            <person name="Clifton W.S."/>
            <person name="Latreille P."/>
            <person name="Courtney L."/>
            <person name="Wang C."/>
            <person name="Pepin K."/>
            <person name="Bhonagiri V."/>
            <person name="Nash W."/>
            <person name="Johnson M."/>
            <person name="Thiruvilangam P."/>
            <person name="Wilson R."/>
        </authorList>
    </citation>
    <scope>NUCLEOTIDE SEQUENCE [LARGE SCALE GENOMIC DNA]</scope>
    <source>
        <strain evidence="2">ATCC BAA-895 / CDC 4225-83 / SGSC4696</strain>
    </source>
</reference>
<dbReference type="HOGENOM" id="CLU_3133852_0_0_6"/>
<evidence type="ECO:0000313" key="1">
    <source>
        <dbReference type="EMBL" id="ABV11486.1"/>
    </source>
</evidence>
<name>A8ADC3_CITK8</name>
<evidence type="ECO:0000313" key="2">
    <source>
        <dbReference type="Proteomes" id="UP000008148"/>
    </source>
</evidence>
<dbReference type="STRING" id="290338.CKO_00323"/>
<dbReference type="Proteomes" id="UP000008148">
    <property type="component" value="Chromosome"/>
</dbReference>
<dbReference type="KEGG" id="cko:CKO_00323"/>
<gene>
    <name evidence="1" type="ordered locus">CKO_00323</name>
</gene>
<dbReference type="AlphaFoldDB" id="A8ADC3"/>
<sequence>MLLTDAEGVGNVHLPRTHNYLSRTCGRSIYFIAGEIAFQLHLPIFIRSL</sequence>
<proteinExistence type="predicted"/>
<dbReference type="EMBL" id="CP000822">
    <property type="protein sequence ID" value="ABV11486.1"/>
    <property type="molecule type" value="Genomic_DNA"/>
</dbReference>
<accession>A8ADC3</accession>
<organism evidence="1 2">
    <name type="scientific">Citrobacter koseri (strain ATCC BAA-895 / CDC 4225-83 / SGSC4696)</name>
    <dbReference type="NCBI Taxonomy" id="290338"/>
    <lineage>
        <taxon>Bacteria</taxon>
        <taxon>Pseudomonadati</taxon>
        <taxon>Pseudomonadota</taxon>
        <taxon>Gammaproteobacteria</taxon>
        <taxon>Enterobacterales</taxon>
        <taxon>Enterobacteriaceae</taxon>
        <taxon>Citrobacter</taxon>
    </lineage>
</organism>
<keyword evidence="2" id="KW-1185">Reference proteome</keyword>